<keyword evidence="4" id="KW-1185">Reference proteome</keyword>
<evidence type="ECO:0008006" key="5">
    <source>
        <dbReference type="Google" id="ProtNLM"/>
    </source>
</evidence>
<proteinExistence type="predicted"/>
<evidence type="ECO:0000313" key="4">
    <source>
        <dbReference type="Proteomes" id="UP000230390"/>
    </source>
</evidence>
<gene>
    <name evidence="3" type="ORF">CR105_03280</name>
</gene>
<evidence type="ECO:0000313" key="3">
    <source>
        <dbReference type="EMBL" id="PIL46126.1"/>
    </source>
</evidence>
<protein>
    <recommendedName>
        <fullName evidence="5">PEP-CTERM protein-sorting domain-containing protein</fullName>
    </recommendedName>
</protein>
<dbReference type="RefSeq" id="WP_099787016.1">
    <property type="nucleotide sequence ID" value="NZ_JBHLYV010000001.1"/>
</dbReference>
<feature type="chain" id="PRO_5013775656" description="PEP-CTERM protein-sorting domain-containing protein" evidence="2">
    <location>
        <begin position="21"/>
        <end position="94"/>
    </location>
</feature>
<comment type="caution">
    <text evidence="3">The sequence shown here is derived from an EMBL/GenBank/DDBJ whole genome shotgun (WGS) entry which is preliminary data.</text>
</comment>
<dbReference type="EMBL" id="PDOC01000002">
    <property type="protein sequence ID" value="PIL46126.1"/>
    <property type="molecule type" value="Genomic_DNA"/>
</dbReference>
<name>A0A2G8TJ95_9BURK</name>
<reference evidence="3 4" key="1">
    <citation type="submission" date="2017-10" db="EMBL/GenBank/DDBJ databases">
        <title>Massilia psychrophilum sp. nov., a novel purple-pigmented bacterium isolated from Tianshan glacier, Xinjiang Municipality, China.</title>
        <authorList>
            <person name="Wang H."/>
        </authorList>
    </citation>
    <scope>NUCLEOTIDE SEQUENCE [LARGE SCALE GENOMIC DNA]</scope>
    <source>
        <strain evidence="3 4">JCM 30074</strain>
    </source>
</reference>
<accession>A0A2G8TJ95</accession>
<keyword evidence="1" id="KW-0812">Transmembrane</keyword>
<feature type="signal peptide" evidence="2">
    <location>
        <begin position="1"/>
        <end position="20"/>
    </location>
</feature>
<evidence type="ECO:0000256" key="2">
    <source>
        <dbReference type="SAM" id="SignalP"/>
    </source>
</evidence>
<keyword evidence="1" id="KW-0472">Membrane</keyword>
<keyword evidence="1" id="KW-1133">Transmembrane helix</keyword>
<organism evidence="3 4">
    <name type="scientific">Massilia eurypsychrophila</name>
    <dbReference type="NCBI Taxonomy" id="1485217"/>
    <lineage>
        <taxon>Bacteria</taxon>
        <taxon>Pseudomonadati</taxon>
        <taxon>Pseudomonadota</taxon>
        <taxon>Betaproteobacteria</taxon>
        <taxon>Burkholderiales</taxon>
        <taxon>Oxalobacteraceae</taxon>
        <taxon>Telluria group</taxon>
        <taxon>Massilia</taxon>
    </lineage>
</organism>
<evidence type="ECO:0000256" key="1">
    <source>
        <dbReference type="SAM" id="Phobius"/>
    </source>
</evidence>
<dbReference type="OrthoDB" id="8759136at2"/>
<keyword evidence="2" id="KW-0732">Signal</keyword>
<sequence>MKTIALAASLALIMFGSAQASVAQTVAGREPASLPPTLPVVVAAALPATAGAGGVVVLQSATSELAEPEMFAMMLLGLVLIGYRATRDSSEKFS</sequence>
<dbReference type="AlphaFoldDB" id="A0A2G8TJ95"/>
<feature type="transmembrane region" description="Helical" evidence="1">
    <location>
        <begin position="70"/>
        <end position="86"/>
    </location>
</feature>
<dbReference type="Proteomes" id="UP000230390">
    <property type="component" value="Unassembled WGS sequence"/>
</dbReference>
<feature type="transmembrane region" description="Helical" evidence="1">
    <location>
        <begin position="36"/>
        <end position="58"/>
    </location>
</feature>